<dbReference type="Pfam" id="PF17137">
    <property type="entry name" value="DUF5110"/>
    <property type="match status" value="1"/>
</dbReference>
<evidence type="ECO:0000256" key="2">
    <source>
        <dbReference type="ARBA" id="ARBA00022801"/>
    </source>
</evidence>
<dbReference type="GO" id="GO:0030246">
    <property type="term" value="F:carbohydrate binding"/>
    <property type="evidence" value="ECO:0007669"/>
    <property type="project" value="InterPro"/>
</dbReference>
<dbReference type="InterPro" id="IPR000322">
    <property type="entry name" value="Glyco_hydro_31_TIM"/>
</dbReference>
<dbReference type="InterPro" id="IPR013780">
    <property type="entry name" value="Glyco_hydro_b"/>
</dbReference>
<dbReference type="Pfam" id="PF13802">
    <property type="entry name" value="Gal_mutarotas_2"/>
    <property type="match status" value="1"/>
</dbReference>
<dbReference type="InterPro" id="IPR030458">
    <property type="entry name" value="Glyco_hydro_31_AS"/>
</dbReference>
<evidence type="ECO:0000256" key="1">
    <source>
        <dbReference type="ARBA" id="ARBA00007806"/>
    </source>
</evidence>
<dbReference type="InterPro" id="IPR048395">
    <property type="entry name" value="Glyco_hydro_31_C"/>
</dbReference>
<dbReference type="AlphaFoldDB" id="A0A6B2M321"/>
<proteinExistence type="inferred from homology"/>
<sequence>MVGEGIAWFLPEGVDEGNLPSLALEALPVEIGPLPDDWSLVPSFSSVDGNFQTILNLPPGTDLYGTGEVTGPLRRNDTVITLWNTDNWGYHRDDGKRLYQSHPWVMGMREDGSSFGVIFDSTWRASLETHDTKIVFTSEGPPFQVLVIDQDSPQAVMESLASLTGHMPLPPPWALGYHQCKYSYFPDQRVREIADEFRERELPCDVIWMDIDYMDGFRIFTFDESRFPDPAGTNGYLHEKGFKSIWMIDPGVKAEPGYSVFDTGTAADVWVRGTEGTEPFIGEVWPGPCVFPDFTIPSARDWWAGLYTDFLATGIDGVWNDMNEPAVFDGPDGTMPVDALHRGGDALPPGPHLRYHNVYGMLMVRASFEGILAARPQKRPFVLSRANFLGGHRYAATWTGDNRAIWEHLKMSVPMSLNLGLSGQPFNGPDIGGFSGGPDPVLYGHWIALGAFYPFSRAHADNHSPGNEPWMFGSDIERVAQTALFRRYRLLPYIYTAMEEASRTGMPVMQPLFFADPSDPHLRDEQEAFLFGEDLLVVPLWAKSPDLPEGNWRVIQLLDGDRERDAYQPVVRIRPGAIVPLGPVVQSTEGYAPDSLTLVVSLDESGRADGTLYEDDGDGFAYREGVFLRSIFEAQTNGDTVTVKLGFRHGALPDSSREVWVRLITDKGVYSASGNPTEGINIPLSQP</sequence>
<dbReference type="GO" id="GO:0005975">
    <property type="term" value="P:carbohydrate metabolic process"/>
    <property type="evidence" value="ECO:0007669"/>
    <property type="project" value="InterPro"/>
</dbReference>
<keyword evidence="10" id="KW-1185">Reference proteome</keyword>
<feature type="domain" description="Glycosyl hydrolase family 31 C-terminal" evidence="8">
    <location>
        <begin position="505"/>
        <end position="555"/>
    </location>
</feature>
<evidence type="ECO:0000256" key="4">
    <source>
        <dbReference type="RuleBase" id="RU361185"/>
    </source>
</evidence>
<dbReference type="SUPFAM" id="SSF51445">
    <property type="entry name" value="(Trans)glycosidases"/>
    <property type="match status" value="1"/>
</dbReference>
<evidence type="ECO:0000313" key="9">
    <source>
        <dbReference type="EMBL" id="NDV62806.1"/>
    </source>
</evidence>
<feature type="domain" description="DUF5110" evidence="7">
    <location>
        <begin position="596"/>
        <end position="664"/>
    </location>
</feature>
<dbReference type="InterPro" id="IPR011013">
    <property type="entry name" value="Gal_mutarotase_sf_dom"/>
</dbReference>
<keyword evidence="3 4" id="KW-0326">Glycosidase</keyword>
<dbReference type="SUPFAM" id="SSF51011">
    <property type="entry name" value="Glycosyl hydrolase domain"/>
    <property type="match status" value="1"/>
</dbReference>
<dbReference type="GO" id="GO:0004553">
    <property type="term" value="F:hydrolase activity, hydrolyzing O-glycosyl compounds"/>
    <property type="evidence" value="ECO:0007669"/>
    <property type="project" value="InterPro"/>
</dbReference>
<dbReference type="EMBL" id="JAAGNX010000002">
    <property type="protein sequence ID" value="NDV62806.1"/>
    <property type="molecule type" value="Genomic_DNA"/>
</dbReference>
<dbReference type="InterPro" id="IPR017853">
    <property type="entry name" value="GH"/>
</dbReference>
<protein>
    <submittedName>
        <fullName evidence="9">DUF5110 domain-containing protein</fullName>
    </submittedName>
</protein>
<feature type="domain" description="Glycoside hydrolase family 31 TIM barrel" evidence="5">
    <location>
        <begin position="168"/>
        <end position="497"/>
    </location>
</feature>
<evidence type="ECO:0000313" key="10">
    <source>
        <dbReference type="Proteomes" id="UP000478417"/>
    </source>
</evidence>
<dbReference type="PANTHER" id="PTHR22762:SF120">
    <property type="entry name" value="HETEROGLYCAN GLUCOSIDASE 1"/>
    <property type="match status" value="1"/>
</dbReference>
<dbReference type="InterPro" id="IPR033403">
    <property type="entry name" value="DUF5110"/>
</dbReference>
<dbReference type="Gene3D" id="3.20.20.80">
    <property type="entry name" value="Glycosidases"/>
    <property type="match status" value="1"/>
</dbReference>
<gene>
    <name evidence="9" type="ORF">G0Q06_10120</name>
</gene>
<dbReference type="Pfam" id="PF21365">
    <property type="entry name" value="Glyco_hydro_31_3rd"/>
    <property type="match status" value="1"/>
</dbReference>
<dbReference type="Proteomes" id="UP000478417">
    <property type="component" value="Unassembled WGS sequence"/>
</dbReference>
<dbReference type="CDD" id="cd14752">
    <property type="entry name" value="GH31_N"/>
    <property type="match status" value="1"/>
</dbReference>
<evidence type="ECO:0000256" key="3">
    <source>
        <dbReference type="ARBA" id="ARBA00023295"/>
    </source>
</evidence>
<dbReference type="Gene3D" id="2.60.40.1180">
    <property type="entry name" value="Golgi alpha-mannosidase II"/>
    <property type="match status" value="1"/>
</dbReference>
<dbReference type="PANTHER" id="PTHR22762">
    <property type="entry name" value="ALPHA-GLUCOSIDASE"/>
    <property type="match status" value="1"/>
</dbReference>
<dbReference type="Gene3D" id="2.60.40.1760">
    <property type="entry name" value="glycosyl hydrolase (family 31)"/>
    <property type="match status" value="1"/>
</dbReference>
<feature type="domain" description="Glycoside hydrolase family 31 N-terminal" evidence="6">
    <location>
        <begin position="54"/>
        <end position="126"/>
    </location>
</feature>
<dbReference type="Pfam" id="PF01055">
    <property type="entry name" value="Glyco_hydro_31_2nd"/>
    <property type="match status" value="1"/>
</dbReference>
<dbReference type="InterPro" id="IPR025887">
    <property type="entry name" value="Glyco_hydro_31_N_dom"/>
</dbReference>
<evidence type="ECO:0000259" key="6">
    <source>
        <dbReference type="Pfam" id="PF13802"/>
    </source>
</evidence>
<comment type="similarity">
    <text evidence="1 4">Belongs to the glycosyl hydrolase 31 family.</text>
</comment>
<accession>A0A6B2M321</accession>
<evidence type="ECO:0000259" key="8">
    <source>
        <dbReference type="Pfam" id="PF21365"/>
    </source>
</evidence>
<dbReference type="PROSITE" id="PS00129">
    <property type="entry name" value="GLYCOSYL_HYDROL_F31_1"/>
    <property type="match status" value="1"/>
</dbReference>
<dbReference type="CDD" id="cd06604">
    <property type="entry name" value="GH31_glucosidase_II_MalA"/>
    <property type="match status" value="1"/>
</dbReference>
<reference evidence="9 10" key="1">
    <citation type="submission" date="2020-02" db="EMBL/GenBank/DDBJ databases">
        <title>Albibacoteraceae fam. nov., the first described family within the subdivision 4 Verrucomicrobia.</title>
        <authorList>
            <person name="Xi F."/>
        </authorList>
    </citation>
    <scope>NUCLEOTIDE SEQUENCE [LARGE SCALE GENOMIC DNA]</scope>
    <source>
        <strain evidence="9 10">CK1056</strain>
    </source>
</reference>
<evidence type="ECO:0000259" key="7">
    <source>
        <dbReference type="Pfam" id="PF17137"/>
    </source>
</evidence>
<dbReference type="SUPFAM" id="SSF74650">
    <property type="entry name" value="Galactose mutarotase-like"/>
    <property type="match status" value="1"/>
</dbReference>
<evidence type="ECO:0000259" key="5">
    <source>
        <dbReference type="Pfam" id="PF01055"/>
    </source>
</evidence>
<name>A0A6B2M321_9BACT</name>
<keyword evidence="2 4" id="KW-0378">Hydrolase</keyword>
<organism evidence="9 10">
    <name type="scientific">Oceanipulchritudo coccoides</name>
    <dbReference type="NCBI Taxonomy" id="2706888"/>
    <lineage>
        <taxon>Bacteria</taxon>
        <taxon>Pseudomonadati</taxon>
        <taxon>Verrucomicrobiota</taxon>
        <taxon>Opitutia</taxon>
        <taxon>Puniceicoccales</taxon>
        <taxon>Oceanipulchritudinaceae</taxon>
        <taxon>Oceanipulchritudo</taxon>
    </lineage>
</organism>
<comment type="caution">
    <text evidence="9">The sequence shown here is derived from an EMBL/GenBank/DDBJ whole genome shotgun (WGS) entry which is preliminary data.</text>
</comment>